<name>A0ABU7IYI2_9FLAO</name>
<dbReference type="RefSeq" id="WP_272652733.1">
    <property type="nucleotide sequence ID" value="NZ_JAZDDG010000010.1"/>
</dbReference>
<proteinExistence type="predicted"/>
<dbReference type="EMBL" id="JAZDDG010000010">
    <property type="protein sequence ID" value="MEE1978054.1"/>
    <property type="molecule type" value="Genomic_DNA"/>
</dbReference>
<gene>
    <name evidence="1" type="ORF">V1I91_18395</name>
</gene>
<evidence type="ECO:0000313" key="2">
    <source>
        <dbReference type="Proteomes" id="UP001356308"/>
    </source>
</evidence>
<accession>A0ABU7IYI2</accession>
<keyword evidence="2" id="KW-1185">Reference proteome</keyword>
<comment type="caution">
    <text evidence="1">The sequence shown here is derived from an EMBL/GenBank/DDBJ whole genome shotgun (WGS) entry which is preliminary data.</text>
</comment>
<organism evidence="1 2">
    <name type="scientific">Maribacter cobaltidurans</name>
    <dbReference type="NCBI Taxonomy" id="1178778"/>
    <lineage>
        <taxon>Bacteria</taxon>
        <taxon>Pseudomonadati</taxon>
        <taxon>Bacteroidota</taxon>
        <taxon>Flavobacteriia</taxon>
        <taxon>Flavobacteriales</taxon>
        <taxon>Flavobacteriaceae</taxon>
        <taxon>Maribacter</taxon>
    </lineage>
</organism>
<dbReference type="Proteomes" id="UP001356308">
    <property type="component" value="Unassembled WGS sequence"/>
</dbReference>
<protein>
    <recommendedName>
        <fullName evidence="3">Lipoprotein</fullName>
    </recommendedName>
</protein>
<reference evidence="1 2" key="1">
    <citation type="submission" date="2024-01" db="EMBL/GenBank/DDBJ databases">
        <title>Maribacter spp. originated from different algae showed divergent polysaccharides utilization ability.</title>
        <authorList>
            <person name="Wang H."/>
            <person name="Wu Y."/>
        </authorList>
    </citation>
    <scope>NUCLEOTIDE SEQUENCE [LARGE SCALE GENOMIC DNA]</scope>
    <source>
        <strain evidence="1 2">PR1</strain>
    </source>
</reference>
<evidence type="ECO:0008006" key="3">
    <source>
        <dbReference type="Google" id="ProtNLM"/>
    </source>
</evidence>
<evidence type="ECO:0000313" key="1">
    <source>
        <dbReference type="EMBL" id="MEE1978054.1"/>
    </source>
</evidence>
<sequence length="238" mass="27158">MKLKLFLLVTTLCFMSCSPLKKWQNVESKTAGLGAIGEATDDLFTKGFRKVGEPKLSTPISVHIHSVPFTKSSYSKYKKYKEHLGEEVNVQFNDSLESAPRFFQLRITDIVRLKQDLNREMNQVMLDYLEDDPGLELLTEISLVSDTPQESILTKATQAQLIQKGDRVYLEVRNNGTFIQLETSIMEIFDYETAGFCWQLNQRSRPEISTILVNGQSCPKGTEKKAKKLDVSFDYLKL</sequence>